<sequence length="267" mass="30836">MRIKITATTDQPASFPFNYQYPLQAAIYSLIRESSSEYSKFLHEQGYVKDGINRVFKFFTFSKLQFSPKLCNKAGFENVRQIEFVFSTIVEESLRHMILGIFSDREMHLRINGKGLKLTIINVDVLEDIVFSGKEKFICLSPIAVSTMMENDKGRKVPHFLNYMVPRERDRFAENIKNNLVNKYETLHNASYDKRKHPFSFHFDPVYIAKKNGTISKLISFKNDIKIKAMEAPFAVEADPDLIKIGYECGWGEKNSAGFGCTKPIRR</sequence>
<protein>
    <recommendedName>
        <fullName evidence="4">CRISPR-associated endoribonuclease</fullName>
    </recommendedName>
</protein>
<dbReference type="Pfam" id="PF21350">
    <property type="entry name" value="Cas6_I-A"/>
    <property type="match status" value="1"/>
</dbReference>
<evidence type="ECO:0000256" key="4">
    <source>
        <dbReference type="PIRNR" id="PIRNR005054"/>
    </source>
</evidence>
<evidence type="ECO:0000256" key="1">
    <source>
        <dbReference type="ARBA" id="ARBA00005937"/>
    </source>
</evidence>
<proteinExistence type="inferred from homology"/>
<reference evidence="8 11" key="2">
    <citation type="submission" date="2019-02" db="EMBL/GenBank/DDBJ databases">
        <title>Complete genome sequence of Desulfobacter hydrogenophilus AcRS1.</title>
        <authorList>
            <person name="Marietou A."/>
            <person name="Lund M.B."/>
            <person name="Marshall I.P.G."/>
            <person name="Schreiber L."/>
            <person name="Jorgensen B."/>
        </authorList>
    </citation>
    <scope>NUCLEOTIDE SEQUENCE [LARGE SCALE GENOMIC DNA]</scope>
    <source>
        <strain evidence="8 11">AcRS1</strain>
    </source>
</reference>
<dbReference type="InterPro" id="IPR049435">
    <property type="entry name" value="Cas_Cas6_C"/>
</dbReference>
<comment type="similarity">
    <text evidence="1 4">Belongs to the CRISPR-associated protein Cas6/Cse3/CasE family.</text>
</comment>
<dbReference type="NCBIfam" id="TIGR01877">
    <property type="entry name" value="cas_cas6"/>
    <property type="match status" value="1"/>
</dbReference>
<dbReference type="Pfam" id="PF01881">
    <property type="entry name" value="Cas_Cas6_C"/>
    <property type="match status" value="1"/>
</dbReference>
<dbReference type="PANTHER" id="PTHR36984:SF1">
    <property type="entry name" value="CRISPR-ASSOCIATED ENDORIBONUCLEASE CAS6 1"/>
    <property type="match status" value="1"/>
</dbReference>
<dbReference type="InterPro" id="IPR010156">
    <property type="entry name" value="CRISPR-assoc_prot_Cas6"/>
</dbReference>
<keyword evidence="11" id="KW-1185">Reference proteome</keyword>
<feature type="site" description="Transition state stabilizer" evidence="5">
    <location>
        <position position="57"/>
    </location>
</feature>
<dbReference type="OrthoDB" id="9797488at2"/>
<evidence type="ECO:0000313" key="8">
    <source>
        <dbReference type="EMBL" id="QBH12648.1"/>
    </source>
</evidence>
<dbReference type="GO" id="GO:0003723">
    <property type="term" value="F:RNA binding"/>
    <property type="evidence" value="ECO:0007669"/>
    <property type="project" value="UniProtKB-KW"/>
</dbReference>
<organism evidence="9 10">
    <name type="scientific">Desulfobacter hydrogenophilus</name>
    <dbReference type="NCBI Taxonomy" id="2291"/>
    <lineage>
        <taxon>Bacteria</taxon>
        <taxon>Pseudomonadati</taxon>
        <taxon>Thermodesulfobacteriota</taxon>
        <taxon>Desulfobacteria</taxon>
        <taxon>Desulfobacterales</taxon>
        <taxon>Desulfobacteraceae</taxon>
        <taxon>Desulfobacter</taxon>
    </lineage>
</organism>
<dbReference type="PIRSF" id="PIRSF005054">
    <property type="entry name" value="PF1131"/>
    <property type="match status" value="1"/>
</dbReference>
<name>A0A328FK62_9BACT</name>
<dbReference type="CDD" id="cd21140">
    <property type="entry name" value="Cas6_I-like"/>
    <property type="match status" value="1"/>
</dbReference>
<evidence type="ECO:0000313" key="10">
    <source>
        <dbReference type="Proteomes" id="UP000248798"/>
    </source>
</evidence>
<dbReference type="GO" id="GO:0016788">
    <property type="term" value="F:hydrolase activity, acting on ester bonds"/>
    <property type="evidence" value="ECO:0007669"/>
    <property type="project" value="InterPro"/>
</dbReference>
<dbReference type="AlphaFoldDB" id="A0A328FK62"/>
<accession>A0A328FK62</accession>
<keyword evidence="3" id="KW-0051">Antiviral defense</keyword>
<evidence type="ECO:0000259" key="7">
    <source>
        <dbReference type="Pfam" id="PF01881"/>
    </source>
</evidence>
<gene>
    <name evidence="9" type="primary">cas6</name>
    <name evidence="9" type="ORF">DO021_03615</name>
    <name evidence="8" type="ORF">EYB58_06850</name>
</gene>
<keyword evidence="2" id="KW-0694">RNA-binding</keyword>
<dbReference type="Gene3D" id="3.30.70.1900">
    <property type="match status" value="1"/>
</dbReference>
<feature type="active site" description="Proton acceptor" evidence="6">
    <location>
        <position position="28"/>
    </location>
</feature>
<evidence type="ECO:0000256" key="5">
    <source>
        <dbReference type="PIRSR" id="PIRSR005054-1"/>
    </source>
</evidence>
<dbReference type="Proteomes" id="UP000248798">
    <property type="component" value="Unassembled WGS sequence"/>
</dbReference>
<evidence type="ECO:0000256" key="6">
    <source>
        <dbReference type="PIRSR" id="PIRSR005054-50"/>
    </source>
</evidence>
<feature type="domain" description="CRISPR associated protein Cas6 C-terminal" evidence="7">
    <location>
        <begin position="131"/>
        <end position="263"/>
    </location>
</feature>
<feature type="active site" description="Proton donor" evidence="6">
    <location>
        <position position="43"/>
    </location>
</feature>
<evidence type="ECO:0000313" key="11">
    <source>
        <dbReference type="Proteomes" id="UP000293902"/>
    </source>
</evidence>
<dbReference type="EMBL" id="CP036313">
    <property type="protein sequence ID" value="QBH12648.1"/>
    <property type="molecule type" value="Genomic_DNA"/>
</dbReference>
<dbReference type="RefSeq" id="WP_111953806.1">
    <property type="nucleotide sequence ID" value="NZ_CP036313.1"/>
</dbReference>
<dbReference type="Gene3D" id="3.30.70.1890">
    <property type="match status" value="1"/>
</dbReference>
<evidence type="ECO:0000256" key="3">
    <source>
        <dbReference type="ARBA" id="ARBA00023118"/>
    </source>
</evidence>
<dbReference type="Proteomes" id="UP000293902">
    <property type="component" value="Chromosome"/>
</dbReference>
<dbReference type="EMBL" id="QLNI01000005">
    <property type="protein sequence ID" value="RAM03387.1"/>
    <property type="molecule type" value="Genomic_DNA"/>
</dbReference>
<dbReference type="InterPro" id="IPR045747">
    <property type="entry name" value="CRISPR-assoc_prot_Cas6_N_sf"/>
</dbReference>
<dbReference type="GO" id="GO:0051607">
    <property type="term" value="P:defense response to virus"/>
    <property type="evidence" value="ECO:0007669"/>
    <property type="project" value="UniProtKB-KW"/>
</dbReference>
<dbReference type="PANTHER" id="PTHR36984">
    <property type="entry name" value="CRISPR-ASSOCIATED ENDORIBONUCLEASE CAS6 1"/>
    <property type="match status" value="1"/>
</dbReference>
<evidence type="ECO:0000313" key="9">
    <source>
        <dbReference type="EMBL" id="RAM03387.1"/>
    </source>
</evidence>
<evidence type="ECO:0000256" key="2">
    <source>
        <dbReference type="ARBA" id="ARBA00022884"/>
    </source>
</evidence>
<comment type="function">
    <text evidence="4">CRISPR (clustered regularly interspaced short palindromic repeat), is an adaptive immune system that provides protection against mobile genetic elements (viruses, transposable elements and conjugative plasmids). CRISPR clusters contain sequences complementary to antecedent mobile elements and target invading nucleic acids. CRISPR clusters are transcribed and processed into CRISPR RNA (crRNA).</text>
</comment>
<reference evidence="9 10" key="1">
    <citation type="submission" date="2018-06" db="EMBL/GenBank/DDBJ databases">
        <title>Complete Genome Sequence of Desulfobacter hydrogenophilus (DSM3380).</title>
        <authorList>
            <person name="Marietou A."/>
            <person name="Schreiber L."/>
            <person name="Marshall I."/>
            <person name="Jorgensen B."/>
        </authorList>
    </citation>
    <scope>NUCLEOTIDE SEQUENCE [LARGE SCALE GENOMIC DNA]</scope>
    <source>
        <strain evidence="9 10">DSM 3380</strain>
    </source>
</reference>